<dbReference type="EMBL" id="GL348714">
    <property type="protein sequence ID" value="EFH64136.1"/>
    <property type="molecule type" value="Genomic_DNA"/>
</dbReference>
<dbReference type="SUPFAM" id="SSF63411">
    <property type="entry name" value="LuxS/MPP-like metallohydrolase"/>
    <property type="match status" value="1"/>
</dbReference>
<sequence length="318" mass="36634">MKYYGLEYDLGDPCLFAQGLAEFQTVPYFHAKYKVEEIPAHYIDRWQNKDIGDPSLSLPPLNEFMPSLFFEEIKLISLRDEDDVNGDTRFDICLNEVSSKLFHREDRSALLSNASFNLYTNVSDIKAHMRALIIIEMIKEDLSAILFKGEDVYINTSLAFGDNNIVELRFEGFKEKFKILFQKFGRELNLLFPRKNSLRYNIMDKMQREFTSWDIVQQASTLLSNVLIEGNITLDNKFKVLQSITFEDVKHFNFLSEVVGVCSGNISSEELKEIISIFEATGEFKIPYELGKKIVLTPGTPLQINVKPKIEFETNSLA</sequence>
<dbReference type="GO" id="GO:0005829">
    <property type="term" value="C:cytosol"/>
    <property type="evidence" value="ECO:0007669"/>
    <property type="project" value="TreeGrafter"/>
</dbReference>
<dbReference type="Gene3D" id="3.30.830.10">
    <property type="entry name" value="Metalloenzyme, LuxS/M16 peptidase-like"/>
    <property type="match status" value="1"/>
</dbReference>
<dbReference type="Pfam" id="PF16187">
    <property type="entry name" value="Peptidase_M16_M"/>
    <property type="match status" value="1"/>
</dbReference>
<keyword evidence="3" id="KW-1185">Reference proteome</keyword>
<dbReference type="InterPro" id="IPR050626">
    <property type="entry name" value="Peptidase_M16"/>
</dbReference>
<feature type="domain" description="Peptidase M16 middle/third" evidence="1">
    <location>
        <begin position="24"/>
        <end position="238"/>
    </location>
</feature>
<dbReference type="InterPro" id="IPR032632">
    <property type="entry name" value="Peptidase_M16_M"/>
</dbReference>
<dbReference type="Gramene" id="fgenesh1_pg.C_scaffold_2000022">
    <property type="protein sequence ID" value="fgenesh1_pg.C_scaffold_2000022"/>
    <property type="gene ID" value="fgenesh1_pg.C_scaffold_2000022"/>
</dbReference>
<accession>D7KS86</accession>
<evidence type="ECO:0000259" key="1">
    <source>
        <dbReference type="Pfam" id="PF16187"/>
    </source>
</evidence>
<dbReference type="Proteomes" id="UP000008694">
    <property type="component" value="Unassembled WGS sequence"/>
</dbReference>
<dbReference type="STRING" id="81972.D7KS86"/>
<proteinExistence type="predicted"/>
<protein>
    <submittedName>
        <fullName evidence="2">Predicted protein</fullName>
    </submittedName>
</protein>
<evidence type="ECO:0000313" key="3">
    <source>
        <dbReference type="Proteomes" id="UP000008694"/>
    </source>
</evidence>
<name>D7KS86_ARALL</name>
<evidence type="ECO:0000313" key="2">
    <source>
        <dbReference type="EMBL" id="EFH64136.1"/>
    </source>
</evidence>
<dbReference type="PANTHER" id="PTHR43690">
    <property type="entry name" value="NARDILYSIN"/>
    <property type="match status" value="1"/>
</dbReference>
<reference evidence="3" key="1">
    <citation type="journal article" date="2011" name="Nat. Genet.">
        <title>The Arabidopsis lyrata genome sequence and the basis of rapid genome size change.</title>
        <authorList>
            <person name="Hu T.T."/>
            <person name="Pattyn P."/>
            <person name="Bakker E.G."/>
            <person name="Cao J."/>
            <person name="Cheng J.-F."/>
            <person name="Clark R.M."/>
            <person name="Fahlgren N."/>
            <person name="Fawcett J.A."/>
            <person name="Grimwood J."/>
            <person name="Gundlach H."/>
            <person name="Haberer G."/>
            <person name="Hollister J.D."/>
            <person name="Ossowski S."/>
            <person name="Ottilar R.P."/>
            <person name="Salamov A.A."/>
            <person name="Schneeberger K."/>
            <person name="Spannagl M."/>
            <person name="Wang X."/>
            <person name="Yang L."/>
            <person name="Nasrallah M.E."/>
            <person name="Bergelson J."/>
            <person name="Carrington J.C."/>
            <person name="Gaut B.S."/>
            <person name="Schmutz J."/>
            <person name="Mayer K.F.X."/>
            <person name="Van de Peer Y."/>
            <person name="Grigoriev I.V."/>
            <person name="Nordborg M."/>
            <person name="Weigel D."/>
            <person name="Guo Y.-L."/>
        </authorList>
    </citation>
    <scope>NUCLEOTIDE SEQUENCE [LARGE SCALE GENOMIC DNA]</scope>
    <source>
        <strain evidence="3">cv. MN47</strain>
    </source>
</reference>
<dbReference type="PANTHER" id="PTHR43690:SF28">
    <property type="entry name" value="PEPTIDASE M16 N-TERMINAL DOMAIN-CONTAINING PROTEIN"/>
    <property type="match status" value="1"/>
</dbReference>
<organism evidence="3">
    <name type="scientific">Arabidopsis lyrata subsp. lyrata</name>
    <name type="common">Lyre-leaved rock-cress</name>
    <dbReference type="NCBI Taxonomy" id="81972"/>
    <lineage>
        <taxon>Eukaryota</taxon>
        <taxon>Viridiplantae</taxon>
        <taxon>Streptophyta</taxon>
        <taxon>Embryophyta</taxon>
        <taxon>Tracheophyta</taxon>
        <taxon>Spermatophyta</taxon>
        <taxon>Magnoliopsida</taxon>
        <taxon>eudicotyledons</taxon>
        <taxon>Gunneridae</taxon>
        <taxon>Pentapetalae</taxon>
        <taxon>rosids</taxon>
        <taxon>malvids</taxon>
        <taxon>Brassicales</taxon>
        <taxon>Brassicaceae</taxon>
        <taxon>Camelineae</taxon>
        <taxon>Arabidopsis</taxon>
    </lineage>
</organism>
<dbReference type="AlphaFoldDB" id="D7KS86"/>
<dbReference type="HOGENOM" id="CLU_875352_0_0_1"/>
<dbReference type="eggNOG" id="KOG0959">
    <property type="taxonomic scope" value="Eukaryota"/>
</dbReference>
<gene>
    <name evidence="2" type="ORF">ARALYDRAFT_337923</name>
</gene>
<dbReference type="InterPro" id="IPR011249">
    <property type="entry name" value="Metalloenz_LuxS/M16"/>
</dbReference>
<dbReference type="GO" id="GO:0046872">
    <property type="term" value="F:metal ion binding"/>
    <property type="evidence" value="ECO:0007669"/>
    <property type="project" value="InterPro"/>
</dbReference>